<evidence type="ECO:0000313" key="2">
    <source>
        <dbReference type="Proteomes" id="UP000799755"/>
    </source>
</evidence>
<proteinExistence type="predicted"/>
<organism evidence="1 2">
    <name type="scientific">Lindgomyces ingoldianus</name>
    <dbReference type="NCBI Taxonomy" id="673940"/>
    <lineage>
        <taxon>Eukaryota</taxon>
        <taxon>Fungi</taxon>
        <taxon>Dikarya</taxon>
        <taxon>Ascomycota</taxon>
        <taxon>Pezizomycotina</taxon>
        <taxon>Dothideomycetes</taxon>
        <taxon>Pleosporomycetidae</taxon>
        <taxon>Pleosporales</taxon>
        <taxon>Lindgomycetaceae</taxon>
        <taxon>Lindgomyces</taxon>
    </lineage>
</organism>
<keyword evidence="2" id="KW-1185">Reference proteome</keyword>
<protein>
    <submittedName>
        <fullName evidence="1">Uncharacterized protein</fullName>
    </submittedName>
</protein>
<reference evidence="1" key="1">
    <citation type="journal article" date="2020" name="Stud. Mycol.">
        <title>101 Dothideomycetes genomes: a test case for predicting lifestyles and emergence of pathogens.</title>
        <authorList>
            <person name="Haridas S."/>
            <person name="Albert R."/>
            <person name="Binder M."/>
            <person name="Bloem J."/>
            <person name="Labutti K."/>
            <person name="Salamov A."/>
            <person name="Andreopoulos B."/>
            <person name="Baker S."/>
            <person name="Barry K."/>
            <person name="Bills G."/>
            <person name="Bluhm B."/>
            <person name="Cannon C."/>
            <person name="Castanera R."/>
            <person name="Culley D."/>
            <person name="Daum C."/>
            <person name="Ezra D."/>
            <person name="Gonzalez J."/>
            <person name="Henrissat B."/>
            <person name="Kuo A."/>
            <person name="Liang C."/>
            <person name="Lipzen A."/>
            <person name="Lutzoni F."/>
            <person name="Magnuson J."/>
            <person name="Mondo S."/>
            <person name="Nolan M."/>
            <person name="Ohm R."/>
            <person name="Pangilinan J."/>
            <person name="Park H.-J."/>
            <person name="Ramirez L."/>
            <person name="Alfaro M."/>
            <person name="Sun H."/>
            <person name="Tritt A."/>
            <person name="Yoshinaga Y."/>
            <person name="Zwiers L.-H."/>
            <person name="Turgeon B."/>
            <person name="Goodwin S."/>
            <person name="Spatafora J."/>
            <person name="Crous P."/>
            <person name="Grigoriev I."/>
        </authorList>
    </citation>
    <scope>NUCLEOTIDE SEQUENCE</scope>
    <source>
        <strain evidence="1">ATCC 200398</strain>
    </source>
</reference>
<gene>
    <name evidence="1" type="ORF">BDR25DRAFT_380497</name>
</gene>
<accession>A0ACB6QDL9</accession>
<sequence length="436" mass="49310">MALRSAWWMQPPSSAPDPTTQPALPLQFCHRNWPWNQIAHDTYHYSQPAVAKGARLPRRFSFYKSVGTVAELVIFLNEDLCGEAIQALGFYLKISPYFFNFSYGMLNTGTLADPAFFFSLQVMDRYSLSQTPSEAKRLAGSPEARFRNMDGDLMTHTWRVTRITLILKSTEENNCSGLLDLDPLDVAIADGLKVLMTRHEEIIIGSAEGSSQLARISSIVMYIVTFNWYTFLAEAEMHLEALGMKCMDEALTSTEQLQYTRELHRLSPLWVQVRRRLVAAMDLTYYMIGHPLFNPDLSVNGPCELFLRKQIKILEDYTSRCNQLSDETKTLISLIFNIATVQDTRAAIEESKAANAFAASIRRITVLTFVYLPLTLAAITGEETHPAIWIYIVVAMVLLAGTFAAWFLWSQMLSSLERRQKLNDLLKTKNGNASTA</sequence>
<evidence type="ECO:0000313" key="1">
    <source>
        <dbReference type="EMBL" id="KAF2464708.1"/>
    </source>
</evidence>
<dbReference type="Proteomes" id="UP000799755">
    <property type="component" value="Unassembled WGS sequence"/>
</dbReference>
<comment type="caution">
    <text evidence="1">The sequence shown here is derived from an EMBL/GenBank/DDBJ whole genome shotgun (WGS) entry which is preliminary data.</text>
</comment>
<name>A0ACB6QDL9_9PLEO</name>
<dbReference type="EMBL" id="MU003534">
    <property type="protein sequence ID" value="KAF2464708.1"/>
    <property type="molecule type" value="Genomic_DNA"/>
</dbReference>